<dbReference type="EMBL" id="AL512506">
    <property type="status" value="NOT_ANNOTATED_CDS"/>
    <property type="molecule type" value="Genomic_DNA"/>
</dbReference>
<dbReference type="AlphaFoldDB" id="A0A087WWN1"/>
<gene>
    <name evidence="1" type="primary">CCDC122</name>
</gene>
<accession>A0A087WWN1</accession>
<evidence type="ECO:0000313" key="1">
    <source>
        <dbReference type="Ensembl" id="ENSP00000480362.1"/>
    </source>
</evidence>
<reference evidence="1" key="4">
    <citation type="submission" date="2025-08" db="UniProtKB">
        <authorList>
            <consortium name="Ensembl"/>
        </authorList>
    </citation>
    <scope>IDENTIFICATION</scope>
</reference>
<dbReference type="Bgee" id="ENSG00000151773">
    <property type="expression patterns" value="Expressed in calcaneal tendon and 97 other cell types or tissues"/>
</dbReference>
<reference evidence="1" key="5">
    <citation type="submission" date="2025-09" db="UniProtKB">
        <authorList>
            <consortium name="Ensembl"/>
        </authorList>
    </citation>
    <scope>IDENTIFICATION</scope>
</reference>
<dbReference type="OrthoDB" id="9881749at2759"/>
<dbReference type="ExpressionAtlas" id="A0A087WWN1">
    <property type="expression patterns" value="baseline and differential"/>
</dbReference>
<reference evidence="1 2" key="2">
    <citation type="journal article" date="2004" name="Nature">
        <title>The DNA sequence and analysis of human chromosome 13.</title>
        <authorList>
            <person name="Dunham A."/>
            <person name="Matthews L.H."/>
            <person name="Burton J."/>
            <person name="Ashurst J.L."/>
            <person name="Howe K.L."/>
            <person name="Ashcroft K.J."/>
            <person name="Beare D.M."/>
            <person name="Burford D.C."/>
            <person name="Hunt S.E."/>
            <person name="Griffiths-Jones S."/>
            <person name="Jones M.C."/>
            <person name="Keenan S.J."/>
            <person name="Oliver K."/>
            <person name="Scott C.E."/>
            <person name="Ainscough R."/>
            <person name="Almeida J.P."/>
            <person name="Ambrose K.D."/>
            <person name="Andrews D.T."/>
            <person name="Ashwell R.I."/>
            <person name="Babbage A.K."/>
            <person name="Bagguley C.L."/>
            <person name="Bailey J."/>
            <person name="Bannerjee R."/>
            <person name="Barlow K.F."/>
            <person name="Bates K."/>
            <person name="Beasley H."/>
            <person name="Bird C.P."/>
            <person name="Bray-Allen S."/>
            <person name="Brown A.J."/>
            <person name="Brown J.Y."/>
            <person name="Burrill W."/>
            <person name="Carder C."/>
            <person name="Carter N.P."/>
            <person name="Chapman J.C."/>
            <person name="Clamp M.E."/>
            <person name="Clark S.Y."/>
            <person name="Clarke G."/>
            <person name="Clee C.M."/>
            <person name="Clegg S.C."/>
            <person name="Cobley V."/>
            <person name="Collins J.E."/>
            <person name="Corby N."/>
            <person name="Coville G.J."/>
            <person name="Deloukas P."/>
            <person name="Dhami P."/>
            <person name="Dunham I."/>
            <person name="Dunn M."/>
            <person name="Earthrowl M.E."/>
            <person name="Ellington A.G."/>
            <person name="Faulkner L."/>
            <person name="Frankish A.G."/>
            <person name="Frankland J."/>
            <person name="French L."/>
            <person name="Garner P."/>
            <person name="Garnett J."/>
            <person name="Gilbert J.G."/>
            <person name="Gilson C.J."/>
            <person name="Ghori J."/>
            <person name="Grafham D.V."/>
            <person name="Gribble S.M."/>
            <person name="Griffiths C."/>
            <person name="Hall R.E."/>
            <person name="Hammond S."/>
            <person name="Harley J.L."/>
            <person name="Hart E.A."/>
            <person name="Heath P.D."/>
            <person name="Howden P.J."/>
            <person name="Huckle E.J."/>
            <person name="Hunt P.J."/>
            <person name="Hunt A.R."/>
            <person name="Johnson C."/>
            <person name="Johnson D."/>
            <person name="Kay M."/>
            <person name="Kimberley A.M."/>
            <person name="King A."/>
            <person name="Laird G.K."/>
            <person name="Langford C.J."/>
            <person name="Lawlor S."/>
            <person name="Leongamornlert D.A."/>
            <person name="Lloyd D.M."/>
            <person name="Lloyd C."/>
            <person name="Loveland J.E."/>
            <person name="Lovell J."/>
            <person name="Martin S."/>
            <person name="Mashreghi-Mohammadi M."/>
            <person name="McLaren S.J."/>
            <person name="McMurray A."/>
            <person name="Milne S."/>
            <person name="Moore M.J."/>
            <person name="Nickerson T."/>
            <person name="Palmer S.A."/>
            <person name="Pearce A.V."/>
            <person name="Peck A.I."/>
            <person name="Pelan S."/>
            <person name="Phillimore B."/>
            <person name="Porter K.M."/>
            <person name="Rice C.M."/>
            <person name="Searle S."/>
            <person name="Sehra H.K."/>
            <person name="Shownkeen R."/>
            <person name="Skuce C.D."/>
            <person name="Smith M."/>
            <person name="Steward C.A."/>
            <person name="Sycamore N."/>
            <person name="Tester J."/>
            <person name="Thomas D.W."/>
            <person name="Tracey A."/>
            <person name="Tromans A."/>
            <person name="Tubby B."/>
            <person name="Wall M."/>
            <person name="Wallis J.M."/>
            <person name="West A.P."/>
            <person name="Whitehead S.L."/>
            <person name="Willey D.L."/>
            <person name="Wilming L."/>
            <person name="Wray P.W."/>
            <person name="Wright M.W."/>
            <person name="Young L."/>
            <person name="Coulson A."/>
            <person name="Durbin R."/>
            <person name="Hubbard T."/>
            <person name="Sulston J.E."/>
            <person name="Beck S."/>
            <person name="Bentley D.R."/>
            <person name="Rogers J."/>
            <person name="Ross M.T."/>
        </authorList>
    </citation>
    <scope>NUCLEOTIDE SEQUENCE [LARGE SCALE GENOMIC DNA]</scope>
</reference>
<organism evidence="1 2">
    <name type="scientific">Homo sapiens</name>
    <name type="common">Human</name>
    <dbReference type="NCBI Taxonomy" id="9606"/>
    <lineage>
        <taxon>Eukaryota</taxon>
        <taxon>Metazoa</taxon>
        <taxon>Chordata</taxon>
        <taxon>Craniata</taxon>
        <taxon>Vertebrata</taxon>
        <taxon>Euteleostomi</taxon>
        <taxon>Mammalia</taxon>
        <taxon>Eutheria</taxon>
        <taxon>Euarchontoglires</taxon>
        <taxon>Primates</taxon>
        <taxon>Haplorrhini</taxon>
        <taxon>Catarrhini</taxon>
        <taxon>Hominidae</taxon>
        <taxon>Homo</taxon>
    </lineage>
</organism>
<dbReference type="Ensembl" id="ENST00000614023.1">
    <property type="protein sequence ID" value="ENSP00000480362.1"/>
    <property type="gene ID" value="ENSG00000151773.14"/>
</dbReference>
<reference evidence="1 2" key="1">
    <citation type="journal article" date="2001" name="Nature">
        <title>Initial sequencing and analysis of the human genome.</title>
        <authorList>
            <consortium name="International Human Genome Sequencing Consortium"/>
            <person name="Lander E.S."/>
            <person name="Linton L.M."/>
            <person name="Birren B."/>
            <person name="Nusbaum C."/>
            <person name="Zody M.C."/>
            <person name="Baldwin J."/>
            <person name="Devon K."/>
            <person name="Dewar K."/>
            <person name="Doyle M."/>
            <person name="FitzHugh W."/>
            <person name="Funke R."/>
            <person name="Gage D."/>
            <person name="Harris K."/>
            <person name="Heaford A."/>
            <person name="Howland J."/>
            <person name="Kann L."/>
            <person name="Lehoczky J."/>
            <person name="LeVine R."/>
            <person name="McEwan P."/>
            <person name="McKernan K."/>
            <person name="Meldrim J."/>
            <person name="Mesirov J.P."/>
            <person name="Miranda C."/>
            <person name="Morris W."/>
            <person name="Naylor J."/>
            <person name="Raymond C."/>
            <person name="Rosetti M."/>
            <person name="Santos R."/>
            <person name="Sheridan A."/>
            <person name="Sougnez C."/>
            <person name="Stange-Thomann N."/>
            <person name="Stojanovic N."/>
            <person name="Subramanian A."/>
            <person name="Wyman D."/>
            <person name="Rogers J."/>
            <person name="Sulston J."/>
            <person name="Ainscough R."/>
            <person name="Beck S."/>
            <person name="Bentley D."/>
            <person name="Burton J."/>
            <person name="Clee C."/>
            <person name="Carter N."/>
            <person name="Coulson A."/>
            <person name="Deadman R."/>
            <person name="Deloukas P."/>
            <person name="Dunham A."/>
            <person name="Dunham I."/>
            <person name="Durbin R."/>
            <person name="French L."/>
            <person name="Grafham D."/>
            <person name="Gregory S."/>
            <person name="Hubbard T."/>
            <person name="Humphray S."/>
            <person name="Hunt A."/>
            <person name="Jones M."/>
            <person name="Lloyd C."/>
            <person name="McMurray A."/>
            <person name="Matthews L."/>
            <person name="Mercer S."/>
            <person name="Milne S."/>
            <person name="Mullikin J.C."/>
            <person name="Mungall A."/>
            <person name="Plumb R."/>
            <person name="Ross M."/>
            <person name="Shownkeen R."/>
            <person name="Sims S."/>
            <person name="Waterston R.H."/>
            <person name="Wilson R.K."/>
            <person name="Hillier L.W."/>
            <person name="McPherson J.D."/>
            <person name="Marra M.A."/>
            <person name="Mardis E.R."/>
            <person name="Fulton L.A."/>
            <person name="Chinwalla A.T."/>
            <person name="Pepin K.H."/>
            <person name="Gish W.R."/>
            <person name="Chissoe S.L."/>
            <person name="Wendl M.C."/>
            <person name="Delehaunty K.D."/>
            <person name="Miner T.L."/>
            <person name="Delehaunty A."/>
            <person name="Kramer J.B."/>
            <person name="Cook L.L."/>
            <person name="Fulton R.S."/>
            <person name="Johnson D.L."/>
            <person name="Minx P.J."/>
            <person name="Clifton S.W."/>
            <person name="Hawkins T."/>
            <person name="Branscomb E."/>
            <person name="Predki P."/>
            <person name="Richardson P."/>
            <person name="Wenning S."/>
            <person name="Slezak T."/>
            <person name="Doggett N."/>
            <person name="Cheng J.F."/>
            <person name="Olsen A."/>
            <person name="Lucas S."/>
            <person name="Elkin C."/>
            <person name="Uberbacher E."/>
            <person name="Frazier M."/>
            <person name="Gibbs R.A."/>
            <person name="Muzny D.M."/>
            <person name="Scherer S.E."/>
            <person name="Bouck J.B."/>
            <person name="Sodergren E.J."/>
            <person name="Worley K.C."/>
            <person name="Rives C.M."/>
            <person name="Gorrell J.H."/>
            <person name="Metzker M.L."/>
            <person name="Naylor S.L."/>
            <person name="Kucherlapati R.S."/>
            <person name="Nelson D.L."/>
            <person name="Weinstock G.M."/>
            <person name="Sakaki Y."/>
            <person name="Fujiyama A."/>
            <person name="Hattori M."/>
            <person name="Yada T."/>
            <person name="Toyoda A."/>
            <person name="Itoh T."/>
            <person name="Kawagoe C."/>
            <person name="Watanabe H."/>
            <person name="Totoki Y."/>
            <person name="Taylor T."/>
            <person name="Weissenbach J."/>
            <person name="Heilig R."/>
            <person name="Saurin W."/>
            <person name="Artiguenave F."/>
            <person name="Brottier P."/>
            <person name="Bruls T."/>
            <person name="Pelletier E."/>
            <person name="Robert C."/>
            <person name="Wincker P."/>
            <person name="Smith D.R."/>
            <person name="Doucette-Stamm L."/>
            <person name="Rubenfield M."/>
            <person name="Weinstock K."/>
            <person name="Lee H.M."/>
            <person name="Dubois J."/>
            <person name="Rosenthal A."/>
            <person name="Platzer M."/>
            <person name="Nyakatura G."/>
            <person name="Taudien S."/>
            <person name="Rump A."/>
            <person name="Yang H."/>
            <person name="Yu J."/>
            <person name="Wang J."/>
            <person name="Huang G."/>
            <person name="Gu J."/>
            <person name="Hood L."/>
            <person name="Rowen L."/>
            <person name="Madan A."/>
            <person name="Qin S."/>
            <person name="Davis R.W."/>
            <person name="Federspiel N.A."/>
            <person name="Abola A.P."/>
            <person name="Proctor M.J."/>
            <person name="Myers R.M."/>
            <person name="Schmutz J."/>
            <person name="Dickson M."/>
            <person name="Grimwood J."/>
            <person name="Cox D.R."/>
            <person name="Olson M.V."/>
            <person name="Kaul R."/>
            <person name="Raymond C."/>
            <person name="Shimizu N."/>
            <person name="Kawasaki K."/>
            <person name="Minoshima S."/>
            <person name="Evans G.A."/>
            <person name="Athanasiou M."/>
            <person name="Schultz R."/>
            <person name="Roe B.A."/>
            <person name="Chen F."/>
            <person name="Pan H."/>
            <person name="Ramser J."/>
            <person name="Lehrach H."/>
            <person name="Reinhardt R."/>
            <person name="McCombie W.R."/>
            <person name="de la Bastide M."/>
            <person name="Dedhia N."/>
            <person name="Blocker H."/>
            <person name="Hornischer K."/>
            <person name="Nordsiek G."/>
            <person name="Agarwala R."/>
            <person name="Aravind L."/>
            <person name="Bailey J.A."/>
            <person name="Bateman A."/>
            <person name="Batzoglou S."/>
            <person name="Birney E."/>
            <person name="Bork P."/>
            <person name="Brown D.G."/>
            <person name="Burge C.B."/>
            <person name="Cerutti L."/>
            <person name="Chen H.C."/>
            <person name="Church D."/>
            <person name="Clamp M."/>
            <person name="Copley R.R."/>
            <person name="Doerks T."/>
            <person name="Eddy S.R."/>
            <person name="Eichler E.E."/>
            <person name="Furey T.S."/>
            <person name="Galagan J."/>
            <person name="Gilbert J.G."/>
            <person name="Harmon C."/>
            <person name="Hayashizaki Y."/>
            <person name="Haussler D."/>
            <person name="Hermjakob H."/>
            <person name="Hokamp K."/>
            <person name="Jang W."/>
            <person name="Johnson L.S."/>
            <person name="Jones T.A."/>
            <person name="Kasif S."/>
            <person name="Kaspryzk A."/>
            <person name="Kennedy S."/>
            <person name="Kent W.J."/>
            <person name="Kitts P."/>
            <person name="Koonin E.V."/>
            <person name="Korf I."/>
            <person name="Kulp D."/>
            <person name="Lancet D."/>
            <person name="Lowe T.M."/>
            <person name="McLysaght A."/>
            <person name="Mikkelsen T."/>
            <person name="Moran J.V."/>
            <person name="Mulder N."/>
            <person name="Pollara V.J."/>
            <person name="Ponting C.P."/>
            <person name="Schuler G."/>
            <person name="Schultz J."/>
            <person name="Slater G."/>
            <person name="Smit A.F."/>
            <person name="Stupka E."/>
            <person name="Szustakowski J."/>
            <person name="Thierry-Mieg D."/>
            <person name="Thierry-Mieg J."/>
            <person name="Wagner L."/>
            <person name="Wallis J."/>
            <person name="Wheeler R."/>
            <person name="Williams A."/>
            <person name="Wolf Y.I."/>
            <person name="Wolfe K.H."/>
            <person name="Yang S.P."/>
            <person name="Yeh R.F."/>
            <person name="Collins F."/>
            <person name="Guyer M.S."/>
            <person name="Peterson J."/>
            <person name="Felsenfeld A."/>
            <person name="Wetterstrand K.A."/>
            <person name="Patrinos A."/>
            <person name="Morgan M.J."/>
            <person name="de Jong P."/>
            <person name="Catanese J.J."/>
            <person name="Osoegawa K."/>
            <person name="Shizuya H."/>
            <person name="Choi S."/>
            <person name="Chen Y.J."/>
        </authorList>
    </citation>
    <scope>NUCLEOTIDE SEQUENCE [LARGE SCALE GENOMIC DNA]</scope>
</reference>
<name>A0A087WWN1_HUMAN</name>
<protein>
    <submittedName>
        <fullName evidence="1">Coiled-coil domain containing 122</fullName>
    </submittedName>
</protein>
<dbReference type="GeneTree" id="ENSGT00390000005130"/>
<dbReference type="ChiTaRS" id="CCDC122">
    <property type="organism name" value="human"/>
</dbReference>
<sequence>KLRKEIEVSLNYLDFNVLWDHF</sequence>
<dbReference type="Antibodypedia" id="53003">
    <property type="antibodies" value="67 antibodies from 10 providers"/>
</dbReference>
<dbReference type="VEuPathDB" id="HostDB:ENSG00000151773"/>
<dbReference type="UCSC" id="uc058wrs.1">
    <property type="organism name" value="human"/>
</dbReference>
<dbReference type="HOGENOM" id="CLU_3426158_0_0_1"/>
<dbReference type="Proteomes" id="UP000005640">
    <property type="component" value="Chromosome 13"/>
</dbReference>
<evidence type="ECO:0000313" key="2">
    <source>
        <dbReference type="Proteomes" id="UP000005640"/>
    </source>
</evidence>
<keyword evidence="2" id="KW-1185">Reference proteome</keyword>
<dbReference type="OpenTargets" id="ENSG00000151773"/>
<feature type="non-terminal residue" evidence="1">
    <location>
        <position position="1"/>
    </location>
</feature>
<reference evidence="1 2" key="3">
    <citation type="journal article" date="2004" name="Nature">
        <title>Finishing the euchromatic sequence of the human genome.</title>
        <authorList>
            <consortium name="International Human Genome Sequencing Consortium"/>
        </authorList>
    </citation>
    <scope>NUCLEOTIDE SEQUENCE [LARGE SCALE GENOMIC DNA]</scope>
</reference>
<dbReference type="HGNC" id="HGNC:26478">
    <property type="gene designation" value="CCDC122"/>
</dbReference>
<dbReference type="Ensembl" id="ENST00000614023.1">
    <property type="protein sequence ID" value="ENSP00000480362.1"/>
    <property type="gene ID" value="ENSG00000151773.13"/>
</dbReference>
<proteinExistence type="predicted"/>